<feature type="region of interest" description="Disordered" evidence="8">
    <location>
        <begin position="164"/>
        <end position="184"/>
    </location>
</feature>
<comment type="caution">
    <text evidence="10">The sequence shown here is derived from an EMBL/GenBank/DDBJ whole genome shotgun (WGS) entry which is preliminary data.</text>
</comment>
<gene>
    <name evidence="10" type="ORF">QTH91_01885</name>
</gene>
<feature type="transmembrane region" description="Helical" evidence="7">
    <location>
        <begin position="139"/>
        <end position="156"/>
    </location>
</feature>
<evidence type="ECO:0000259" key="9">
    <source>
        <dbReference type="Pfam" id="PF02308"/>
    </source>
</evidence>
<feature type="transmembrane region" description="Helical" evidence="7">
    <location>
        <begin position="86"/>
        <end position="103"/>
    </location>
</feature>
<evidence type="ECO:0000256" key="2">
    <source>
        <dbReference type="ARBA" id="ARBA00009298"/>
    </source>
</evidence>
<evidence type="ECO:0000256" key="6">
    <source>
        <dbReference type="ARBA" id="ARBA00023136"/>
    </source>
</evidence>
<keyword evidence="3" id="KW-1003">Cell membrane</keyword>
<dbReference type="InterPro" id="IPR049177">
    <property type="entry name" value="MgtC_SapB_SrpB_YhiD_N"/>
</dbReference>
<evidence type="ECO:0000256" key="7">
    <source>
        <dbReference type="RuleBase" id="RU365041"/>
    </source>
</evidence>
<keyword evidence="7" id="KW-0997">Cell inner membrane</keyword>
<evidence type="ECO:0000256" key="1">
    <source>
        <dbReference type="ARBA" id="ARBA00004651"/>
    </source>
</evidence>
<name>A0ABT7N5M0_9BURK</name>
<comment type="subcellular location">
    <subcellularLocation>
        <location evidence="7">Cell inner membrane</location>
        <topology evidence="7">Multi-pass membrane protein</topology>
    </subcellularLocation>
    <subcellularLocation>
        <location evidence="1">Cell membrane</location>
        <topology evidence="1">Multi-pass membrane protein</topology>
    </subcellularLocation>
</comment>
<evidence type="ECO:0000256" key="4">
    <source>
        <dbReference type="ARBA" id="ARBA00022692"/>
    </source>
</evidence>
<keyword evidence="6 7" id="KW-0472">Membrane</keyword>
<evidence type="ECO:0000256" key="8">
    <source>
        <dbReference type="SAM" id="MobiDB-lite"/>
    </source>
</evidence>
<sequence length="184" mass="18630">MSEGAWATFTATLAAEFSDVDDVEHFTRVAVRLMLAGALGFALGFERESQGKAAGARTHMLVSMGSAMFVLAAQTSGISVADMSRVVQGLVAGVGFLCAGAILKNNGSDAQVHGLTTAAGMWMTAAIGMACGLGREVTAIIATVLGLVVLALVPHFSKSISGVLGGGKDAEADKADKASPDDRG</sequence>
<comment type="similarity">
    <text evidence="2 7">Belongs to the MgtC/SapB family.</text>
</comment>
<evidence type="ECO:0000313" key="11">
    <source>
        <dbReference type="Proteomes" id="UP001174908"/>
    </source>
</evidence>
<proteinExistence type="inferred from homology"/>
<reference evidence="10" key="1">
    <citation type="submission" date="2023-06" db="EMBL/GenBank/DDBJ databases">
        <authorList>
            <person name="Jiang Y."/>
            <person name="Liu Q."/>
        </authorList>
    </citation>
    <scope>NUCLEOTIDE SEQUENCE</scope>
    <source>
        <strain evidence="10">CGMCC 1.12089</strain>
    </source>
</reference>
<evidence type="ECO:0000256" key="5">
    <source>
        <dbReference type="ARBA" id="ARBA00022989"/>
    </source>
</evidence>
<feature type="compositionally biased region" description="Basic and acidic residues" evidence="8">
    <location>
        <begin position="168"/>
        <end position="184"/>
    </location>
</feature>
<feature type="transmembrane region" description="Helical" evidence="7">
    <location>
        <begin position="58"/>
        <end position="80"/>
    </location>
</feature>
<keyword evidence="5 7" id="KW-1133">Transmembrane helix</keyword>
<dbReference type="InterPro" id="IPR003416">
    <property type="entry name" value="MgtC/SapB/SrpB/YhiD_fam"/>
</dbReference>
<dbReference type="PANTHER" id="PTHR33778">
    <property type="entry name" value="PROTEIN MGTC"/>
    <property type="match status" value="1"/>
</dbReference>
<protein>
    <recommendedName>
        <fullName evidence="7">Protein MgtC</fullName>
    </recommendedName>
</protein>
<keyword evidence="4 7" id="KW-0812">Transmembrane</keyword>
<dbReference type="EMBL" id="JASZYV010000001">
    <property type="protein sequence ID" value="MDM0043222.1"/>
    <property type="molecule type" value="Genomic_DNA"/>
</dbReference>
<feature type="domain" description="MgtC/SapB/SrpB/YhiD N-terminal" evidence="9">
    <location>
        <begin position="33"/>
        <end position="157"/>
    </location>
</feature>
<feature type="transmembrane region" description="Helical" evidence="7">
    <location>
        <begin position="29"/>
        <end position="46"/>
    </location>
</feature>
<dbReference type="Proteomes" id="UP001174908">
    <property type="component" value="Unassembled WGS sequence"/>
</dbReference>
<organism evidence="10 11">
    <name type="scientific">Variovorax dokdonensis</name>
    <dbReference type="NCBI Taxonomy" id="344883"/>
    <lineage>
        <taxon>Bacteria</taxon>
        <taxon>Pseudomonadati</taxon>
        <taxon>Pseudomonadota</taxon>
        <taxon>Betaproteobacteria</taxon>
        <taxon>Burkholderiales</taxon>
        <taxon>Comamonadaceae</taxon>
        <taxon>Variovorax</taxon>
    </lineage>
</organism>
<accession>A0ABT7N5M0</accession>
<dbReference type="Pfam" id="PF02308">
    <property type="entry name" value="MgtC"/>
    <property type="match status" value="1"/>
</dbReference>
<dbReference type="PRINTS" id="PR01837">
    <property type="entry name" value="MGTCSAPBPROT"/>
</dbReference>
<evidence type="ECO:0000256" key="3">
    <source>
        <dbReference type="ARBA" id="ARBA00022475"/>
    </source>
</evidence>
<dbReference type="PANTHER" id="PTHR33778:SF1">
    <property type="entry name" value="MAGNESIUM TRANSPORTER YHID-RELATED"/>
    <property type="match status" value="1"/>
</dbReference>
<keyword evidence="11" id="KW-1185">Reference proteome</keyword>
<evidence type="ECO:0000313" key="10">
    <source>
        <dbReference type="EMBL" id="MDM0043222.1"/>
    </source>
</evidence>
<dbReference type="RefSeq" id="WP_286658342.1">
    <property type="nucleotide sequence ID" value="NZ_JASZYV010000001.1"/>
</dbReference>